<keyword evidence="1" id="KW-0812">Transmembrane</keyword>
<evidence type="ECO:0000313" key="2">
    <source>
        <dbReference type="EMBL" id="ROP26516.1"/>
    </source>
</evidence>
<dbReference type="OrthoDB" id="3579456at2"/>
<evidence type="ECO:0000256" key="1">
    <source>
        <dbReference type="SAM" id="Phobius"/>
    </source>
</evidence>
<name>A0A3N1G8G0_9ACTN</name>
<keyword evidence="1" id="KW-1133">Transmembrane helix</keyword>
<feature type="transmembrane region" description="Helical" evidence="1">
    <location>
        <begin position="173"/>
        <end position="191"/>
    </location>
</feature>
<keyword evidence="1" id="KW-0472">Membrane</keyword>
<proteinExistence type="predicted"/>
<reference evidence="2 3" key="1">
    <citation type="journal article" date="2015" name="Stand. Genomic Sci.">
        <title>Genomic Encyclopedia of Bacterial and Archaeal Type Strains, Phase III: the genomes of soil and plant-associated and newly described type strains.</title>
        <authorList>
            <person name="Whitman W.B."/>
            <person name="Woyke T."/>
            <person name="Klenk H.P."/>
            <person name="Zhou Y."/>
            <person name="Lilburn T.G."/>
            <person name="Beck B.J."/>
            <person name="De Vos P."/>
            <person name="Vandamme P."/>
            <person name="Eisen J.A."/>
            <person name="Garrity G."/>
            <person name="Hugenholtz P."/>
            <person name="Kyrpides N.C."/>
        </authorList>
    </citation>
    <scope>NUCLEOTIDE SEQUENCE [LARGE SCALE GENOMIC DNA]</scope>
    <source>
        <strain evidence="2 3">CECT 7306</strain>
    </source>
</reference>
<evidence type="ECO:0008006" key="4">
    <source>
        <dbReference type="Google" id="ProtNLM"/>
    </source>
</evidence>
<sequence>MTQEDGHGPQAVRARAEARARREARRARAAARNPRRVARLAVIGRWPRVEMALKAALSAAIAWQIASVLPLDAAETYPYYAPLGAVVATYPSIQGSVAESLRSVLGIIAGAVLALTADALVPAGAVLVPVVVGVGVLVAGLRVFGDQRSWVPMAALFVLVIGAQDPITYVTAYSALTLMGAAVAVVVAMLLPTVPLAQSTRAIARLATTLADQLRDLADGVEADEPPPVAQWRERARSLEPVLATVRASSTDVRRSLRANARASRERGVVDRQRGEALVLDAVATRTSDLTDLLLDTGVVGGEHVAVVEPLRAPTAEALRACATAVRPLAQVDRPRGEDVDEVRAAVRRLSDAVAAAEVPTALQREGAGAVVTALRRLLGALVGALEDAERREDDAEALRALA</sequence>
<comment type="caution">
    <text evidence="2">The sequence shown here is derived from an EMBL/GenBank/DDBJ whole genome shotgun (WGS) entry which is preliminary data.</text>
</comment>
<keyword evidence="3" id="KW-1185">Reference proteome</keyword>
<dbReference type="Proteomes" id="UP000276232">
    <property type="component" value="Unassembled WGS sequence"/>
</dbReference>
<gene>
    <name evidence="2" type="ORF">EDC03_3439</name>
</gene>
<protein>
    <recommendedName>
        <fullName evidence="4">Aromatic acid exporter family member 1</fullName>
    </recommendedName>
</protein>
<dbReference type="RefSeq" id="WP_148058138.1">
    <property type="nucleotide sequence ID" value="NZ_RJKN01000014.1"/>
</dbReference>
<dbReference type="AlphaFoldDB" id="A0A3N1G8G0"/>
<feature type="transmembrane region" description="Helical" evidence="1">
    <location>
        <begin position="150"/>
        <end position="167"/>
    </location>
</feature>
<accession>A0A3N1G8G0</accession>
<dbReference type="EMBL" id="RJKN01000014">
    <property type="protein sequence ID" value="ROP26516.1"/>
    <property type="molecule type" value="Genomic_DNA"/>
</dbReference>
<dbReference type="InParanoid" id="A0A3N1G8G0"/>
<evidence type="ECO:0000313" key="3">
    <source>
        <dbReference type="Proteomes" id="UP000276232"/>
    </source>
</evidence>
<feature type="transmembrane region" description="Helical" evidence="1">
    <location>
        <begin position="123"/>
        <end position="143"/>
    </location>
</feature>
<organism evidence="2 3">
    <name type="scientific">Pseudokineococcus lusitanus</name>
    <dbReference type="NCBI Taxonomy" id="763993"/>
    <lineage>
        <taxon>Bacteria</taxon>
        <taxon>Bacillati</taxon>
        <taxon>Actinomycetota</taxon>
        <taxon>Actinomycetes</taxon>
        <taxon>Kineosporiales</taxon>
        <taxon>Kineosporiaceae</taxon>
        <taxon>Pseudokineococcus</taxon>
    </lineage>
</organism>